<dbReference type="InterPro" id="IPR043017">
    <property type="entry name" value="WIYLD_dom_sf"/>
</dbReference>
<sequence length="763" mass="84843">MAPSARVKAAFKAMRAIGISETKTKPALKKLLQVFDKNWDAIEEENYRVLADAIFEYEETEIAEKEKKKKPENAQRGRASEAAAWQDGSLPDEPMQDEPERPLKRLRLRQQGPGAPSSGQPSPTSGVGPLKIPKPEPVEPDASPSQSDQCRNTRSGSRHVSPQPLVRNKGKQPISSHSTPASTGRVLPSAATPGKQKQPQMIALIKPKDEPFTDDVVSIEPLAVVLPESTNNKAPSEPANQVSCQDGQKSGTVDGLRKGMEPITSTNEEKQLQEVDVSDRTPAKLNIAASSLGKVQISLTCNQESEGYEVSVPDLDAIMKKANDDCLKTYRITHPDFSVTKLMKHFCDCIEELGKNTHGAPEDVSGQDAHGNDDNGICITPLDTSLNGESFQDDAVTNDRTQEDNCTQNVSDDNFAKRDGIVEMSKSIVVAHPCDTSDITMGRETVIVSLERINCEFLPTFRYISQNAVSDNADLKLSLAQVGDQDCCLSCHADCLSASSPCNCSQRNGGVLPYTADSLVREEFLDECVSIVRNPQKHDLMYCKECPLERLKNEDMLDPCKGHLKRKFIKECYTKCGCSQYCGNRVVQRGLRYNLQVFRTPEGKGWGLRASENLPKGAFVCEFVGEILTTMELHERNLSRSNDKHSYSLLLDTDWGTNALKEEEFLCLDATFYGNVARFINHRCTDANLIEIPVEVETPSHHYYHVALFTTRNVDAYEELTWDYGVDFDDNELHIKTFRCLCGSRFCRNMKRSSRCRSALTLQ</sequence>
<comment type="subcellular location">
    <subcellularLocation>
        <location evidence="1">Chromosome</location>
    </subcellularLocation>
</comment>
<dbReference type="InterPro" id="IPR018848">
    <property type="entry name" value="WIYLD_domain"/>
</dbReference>
<feature type="compositionally biased region" description="Polar residues" evidence="3">
    <location>
        <begin position="230"/>
        <end position="251"/>
    </location>
</feature>
<dbReference type="PROSITE" id="PS50280">
    <property type="entry name" value="SET"/>
    <property type="match status" value="1"/>
</dbReference>
<feature type="domain" description="SET" evidence="4">
    <location>
        <begin position="593"/>
        <end position="725"/>
    </location>
</feature>
<evidence type="ECO:0000313" key="6">
    <source>
        <dbReference type="EMBL" id="KAK9756852.1"/>
    </source>
</evidence>
<feature type="region of interest" description="Disordered" evidence="3">
    <location>
        <begin position="230"/>
        <end position="254"/>
    </location>
</feature>
<dbReference type="GO" id="GO:0008270">
    <property type="term" value="F:zinc ion binding"/>
    <property type="evidence" value="ECO:0007669"/>
    <property type="project" value="InterPro"/>
</dbReference>
<proteinExistence type="predicted"/>
<dbReference type="PANTHER" id="PTHR46450:SF1">
    <property type="entry name" value="INACTIVE HISTONE-LYSINE N-METHYLTRANSFERASE SUVR1-RELATED"/>
    <property type="match status" value="1"/>
</dbReference>
<dbReference type="SUPFAM" id="SSF82199">
    <property type="entry name" value="SET domain"/>
    <property type="match status" value="1"/>
</dbReference>
<gene>
    <name evidence="6" type="ORF">RND81_01G124900</name>
</gene>
<accession>A0AAW1N9M5</accession>
<dbReference type="CDD" id="cd10538">
    <property type="entry name" value="SET_SETDB-like"/>
    <property type="match status" value="1"/>
</dbReference>
<evidence type="ECO:0000259" key="4">
    <source>
        <dbReference type="PROSITE" id="PS50280"/>
    </source>
</evidence>
<dbReference type="GO" id="GO:0005634">
    <property type="term" value="C:nucleus"/>
    <property type="evidence" value="ECO:0007669"/>
    <property type="project" value="InterPro"/>
</dbReference>
<evidence type="ECO:0000313" key="7">
    <source>
        <dbReference type="Proteomes" id="UP001443914"/>
    </source>
</evidence>
<dbReference type="Gene3D" id="1.10.8.850">
    <property type="entry name" value="Histone-lysine N methyltransferase , C-terminal domain-like"/>
    <property type="match status" value="1"/>
</dbReference>
<protein>
    <submittedName>
        <fullName evidence="6">Uncharacterized protein</fullName>
    </submittedName>
</protein>
<organism evidence="6 7">
    <name type="scientific">Saponaria officinalis</name>
    <name type="common">Common soapwort</name>
    <name type="synonym">Lychnis saponaria</name>
    <dbReference type="NCBI Taxonomy" id="3572"/>
    <lineage>
        <taxon>Eukaryota</taxon>
        <taxon>Viridiplantae</taxon>
        <taxon>Streptophyta</taxon>
        <taxon>Embryophyta</taxon>
        <taxon>Tracheophyta</taxon>
        <taxon>Spermatophyta</taxon>
        <taxon>Magnoliopsida</taxon>
        <taxon>eudicotyledons</taxon>
        <taxon>Gunneridae</taxon>
        <taxon>Pentapetalae</taxon>
        <taxon>Caryophyllales</taxon>
        <taxon>Caryophyllaceae</taxon>
        <taxon>Caryophylleae</taxon>
        <taxon>Saponaria</taxon>
    </lineage>
</organism>
<feature type="region of interest" description="Disordered" evidence="3">
    <location>
        <begin position="61"/>
        <end position="206"/>
    </location>
</feature>
<dbReference type="GO" id="GO:0005694">
    <property type="term" value="C:chromosome"/>
    <property type="evidence" value="ECO:0007669"/>
    <property type="project" value="UniProtKB-SubCell"/>
</dbReference>
<evidence type="ECO:0000256" key="2">
    <source>
        <dbReference type="ARBA" id="ARBA00022454"/>
    </source>
</evidence>
<evidence type="ECO:0000259" key="5">
    <source>
        <dbReference type="PROSITE" id="PS50867"/>
    </source>
</evidence>
<keyword evidence="2" id="KW-0158">Chromosome</keyword>
<dbReference type="SMART" id="SM00317">
    <property type="entry name" value="SET"/>
    <property type="match status" value="1"/>
</dbReference>
<dbReference type="Proteomes" id="UP001443914">
    <property type="component" value="Unassembled WGS sequence"/>
</dbReference>
<dbReference type="InterPro" id="IPR025776">
    <property type="entry name" value="SUVR4/1/2"/>
</dbReference>
<dbReference type="PROSITE" id="PS51580">
    <property type="entry name" value="SAM_MT43_3"/>
    <property type="match status" value="1"/>
</dbReference>
<dbReference type="InterPro" id="IPR007728">
    <property type="entry name" value="Pre-SET_dom"/>
</dbReference>
<dbReference type="GO" id="GO:0042054">
    <property type="term" value="F:histone methyltransferase activity"/>
    <property type="evidence" value="ECO:0007669"/>
    <property type="project" value="InterPro"/>
</dbReference>
<dbReference type="PANTHER" id="PTHR46450">
    <property type="entry name" value="INACTIVE HISTONE-LYSINE N-METHYLTRANSFERASE SUVR1-RELATED"/>
    <property type="match status" value="1"/>
</dbReference>
<dbReference type="InterPro" id="IPR046341">
    <property type="entry name" value="SET_dom_sf"/>
</dbReference>
<feature type="compositionally biased region" description="Polar residues" evidence="3">
    <location>
        <begin position="173"/>
        <end position="182"/>
    </location>
</feature>
<comment type="caution">
    <text evidence="6">The sequence shown here is derived from an EMBL/GenBank/DDBJ whole genome shotgun (WGS) entry which is preliminary data.</text>
</comment>
<evidence type="ECO:0000256" key="1">
    <source>
        <dbReference type="ARBA" id="ARBA00004286"/>
    </source>
</evidence>
<dbReference type="EMBL" id="JBDFQZ010000001">
    <property type="protein sequence ID" value="KAK9756852.1"/>
    <property type="molecule type" value="Genomic_DNA"/>
</dbReference>
<dbReference type="SMART" id="SM00468">
    <property type="entry name" value="PreSET"/>
    <property type="match status" value="1"/>
</dbReference>
<feature type="compositionally biased region" description="Polar residues" evidence="3">
    <location>
        <begin position="143"/>
        <end position="160"/>
    </location>
</feature>
<feature type="compositionally biased region" description="Low complexity" evidence="3">
    <location>
        <begin position="109"/>
        <end position="129"/>
    </location>
</feature>
<reference evidence="6 7" key="1">
    <citation type="submission" date="2024-03" db="EMBL/GenBank/DDBJ databases">
        <title>WGS assembly of Saponaria officinalis var. Norfolk2.</title>
        <authorList>
            <person name="Jenkins J."/>
            <person name="Shu S."/>
            <person name="Grimwood J."/>
            <person name="Barry K."/>
            <person name="Goodstein D."/>
            <person name="Schmutz J."/>
            <person name="Leebens-Mack J."/>
            <person name="Osbourn A."/>
        </authorList>
    </citation>
    <scope>NUCLEOTIDE SEQUENCE [LARGE SCALE GENOMIC DNA]</scope>
    <source>
        <strain evidence="7">cv. Norfolk2</strain>
        <strain evidence="6">JIC</strain>
        <tissue evidence="6">Leaf</tissue>
    </source>
</reference>
<dbReference type="InterPro" id="IPR001214">
    <property type="entry name" value="SET_dom"/>
</dbReference>
<dbReference type="PROSITE" id="PS50867">
    <property type="entry name" value="PRE_SET"/>
    <property type="match status" value="1"/>
</dbReference>
<name>A0AAW1N9M5_SAPOF</name>
<dbReference type="EMBL" id="JBDFQZ010000001">
    <property type="protein sequence ID" value="KAK9756849.1"/>
    <property type="molecule type" value="Genomic_DNA"/>
</dbReference>
<dbReference type="AlphaFoldDB" id="A0AAW1N9M5"/>
<feature type="compositionally biased region" description="Basic and acidic residues" evidence="3">
    <location>
        <begin position="62"/>
        <end position="79"/>
    </location>
</feature>
<dbReference type="Gene3D" id="2.170.270.10">
    <property type="entry name" value="SET domain"/>
    <property type="match status" value="1"/>
</dbReference>
<feature type="domain" description="Pre-SET" evidence="5">
    <location>
        <begin position="491"/>
        <end position="590"/>
    </location>
</feature>
<evidence type="ECO:0000256" key="3">
    <source>
        <dbReference type="SAM" id="MobiDB-lite"/>
    </source>
</evidence>
<dbReference type="Pfam" id="PF00856">
    <property type="entry name" value="SET"/>
    <property type="match status" value="1"/>
</dbReference>
<keyword evidence="7" id="KW-1185">Reference proteome</keyword>
<dbReference type="Pfam" id="PF10440">
    <property type="entry name" value="WIYLD"/>
    <property type="match status" value="1"/>
</dbReference>